<evidence type="ECO:0000256" key="1">
    <source>
        <dbReference type="ARBA" id="ARBA00010665"/>
    </source>
</evidence>
<dbReference type="Proteomes" id="UP001331515">
    <property type="component" value="Unassembled WGS sequence"/>
</dbReference>
<comment type="caution">
    <text evidence="5">The sequence shown here is derived from an EMBL/GenBank/DDBJ whole genome shotgun (WGS) entry which is preliminary data.</text>
</comment>
<dbReference type="GO" id="GO:0006952">
    <property type="term" value="P:defense response"/>
    <property type="evidence" value="ECO:0007669"/>
    <property type="project" value="InterPro"/>
</dbReference>
<evidence type="ECO:0000259" key="4">
    <source>
        <dbReference type="SMART" id="SM00199"/>
    </source>
</evidence>
<dbReference type="InterPro" id="IPR001811">
    <property type="entry name" value="Chemokine_IL8-like_dom"/>
</dbReference>
<organism evidence="5 6">
    <name type="scientific">Champsocephalus gunnari</name>
    <name type="common">Mackerel icefish</name>
    <dbReference type="NCBI Taxonomy" id="52237"/>
    <lineage>
        <taxon>Eukaryota</taxon>
        <taxon>Metazoa</taxon>
        <taxon>Chordata</taxon>
        <taxon>Craniata</taxon>
        <taxon>Vertebrata</taxon>
        <taxon>Euteleostomi</taxon>
        <taxon>Actinopterygii</taxon>
        <taxon>Neopterygii</taxon>
        <taxon>Teleostei</taxon>
        <taxon>Neoteleostei</taxon>
        <taxon>Acanthomorphata</taxon>
        <taxon>Eupercaria</taxon>
        <taxon>Perciformes</taxon>
        <taxon>Notothenioidei</taxon>
        <taxon>Channichthyidae</taxon>
        <taxon>Champsocephalus</taxon>
    </lineage>
</organism>
<keyword evidence="6" id="KW-1185">Reference proteome</keyword>
<feature type="region of interest" description="Disordered" evidence="3">
    <location>
        <begin position="13"/>
        <end position="70"/>
    </location>
</feature>
<dbReference type="Gene3D" id="2.40.50.40">
    <property type="match status" value="1"/>
</dbReference>
<dbReference type="GO" id="GO:0006955">
    <property type="term" value="P:immune response"/>
    <property type="evidence" value="ECO:0007669"/>
    <property type="project" value="InterPro"/>
</dbReference>
<reference evidence="5 6" key="1">
    <citation type="journal article" date="2023" name="Mol. Biol. Evol.">
        <title>Genomics of Secondarily Temperate Adaptation in the Only Non-Antarctic Icefish.</title>
        <authorList>
            <person name="Rivera-Colon A.G."/>
            <person name="Rayamajhi N."/>
            <person name="Minhas B.F."/>
            <person name="Madrigal G."/>
            <person name="Bilyk K.T."/>
            <person name="Yoon V."/>
            <person name="Hune M."/>
            <person name="Gregory S."/>
            <person name="Cheng C.H.C."/>
            <person name="Catchen J.M."/>
        </authorList>
    </citation>
    <scope>NUCLEOTIDE SEQUENCE [LARGE SCALE GENOMIC DNA]</scope>
    <source>
        <tissue evidence="5">White muscle</tissue>
    </source>
</reference>
<evidence type="ECO:0000256" key="2">
    <source>
        <dbReference type="ARBA" id="ARBA00022514"/>
    </source>
</evidence>
<evidence type="ECO:0000256" key="3">
    <source>
        <dbReference type="SAM" id="MobiDB-lite"/>
    </source>
</evidence>
<evidence type="ECO:0000313" key="6">
    <source>
        <dbReference type="Proteomes" id="UP001331515"/>
    </source>
</evidence>
<accession>A0AAN8C1H8</accession>
<dbReference type="CDD" id="cd00273">
    <property type="entry name" value="Chemokine_CXC"/>
    <property type="match status" value="1"/>
</dbReference>
<comment type="similarity">
    <text evidence="1">Belongs to the intercrine alpha (chemokine CxC) family.</text>
</comment>
<name>A0AAN8C1H8_CHAGU</name>
<keyword evidence="2" id="KW-0202">Cytokine</keyword>
<sequence length="183" mass="20534">MIRRDFLTWAGVTKPSKSRNDSEGFPHVAGVTKPSKSRNDSEGFPHVAGVTKPSKSRNDSEGFPHETGVFRGDTAQRRGNHCNIVLLACIVTCTSLYILNCRCIKTSSFVNKSLIANIKELPPRPYCNKREVIVLLKDKRSVCLDPEGAFTQAVLRTIQRQKVIRAFKMNKITADEELLIFNK</sequence>
<proteinExistence type="inferred from homology"/>
<dbReference type="InterPro" id="IPR001089">
    <property type="entry name" value="Chemokine_CXC"/>
</dbReference>
<dbReference type="GO" id="GO:0008009">
    <property type="term" value="F:chemokine activity"/>
    <property type="evidence" value="ECO:0007669"/>
    <property type="project" value="InterPro"/>
</dbReference>
<evidence type="ECO:0000313" key="5">
    <source>
        <dbReference type="EMBL" id="KAK5893398.1"/>
    </source>
</evidence>
<dbReference type="PRINTS" id="PR00437">
    <property type="entry name" value="SMALLCYTKCXC"/>
</dbReference>
<dbReference type="EMBL" id="JAURVH010001535">
    <property type="protein sequence ID" value="KAK5893398.1"/>
    <property type="molecule type" value="Genomic_DNA"/>
</dbReference>
<dbReference type="AlphaFoldDB" id="A0AAN8C1H8"/>
<dbReference type="GO" id="GO:0005615">
    <property type="term" value="C:extracellular space"/>
    <property type="evidence" value="ECO:0007669"/>
    <property type="project" value="UniProtKB-KW"/>
</dbReference>
<dbReference type="PRINTS" id="PR00436">
    <property type="entry name" value="INTERLEUKIN8"/>
</dbReference>
<protein>
    <recommendedName>
        <fullName evidence="4">Chemokine interleukin-8-like domain-containing protein</fullName>
    </recommendedName>
</protein>
<dbReference type="Pfam" id="PF00048">
    <property type="entry name" value="IL8"/>
    <property type="match status" value="1"/>
</dbReference>
<dbReference type="InterPro" id="IPR033899">
    <property type="entry name" value="CXC_Chemokine_domain"/>
</dbReference>
<dbReference type="SUPFAM" id="SSF54117">
    <property type="entry name" value="Interleukin 8-like chemokines"/>
    <property type="match status" value="1"/>
</dbReference>
<dbReference type="SMART" id="SM00199">
    <property type="entry name" value="SCY"/>
    <property type="match status" value="1"/>
</dbReference>
<feature type="domain" description="Chemokine interleukin-8-like" evidence="4">
    <location>
        <begin position="98"/>
        <end position="158"/>
    </location>
</feature>
<dbReference type="InterPro" id="IPR036048">
    <property type="entry name" value="Interleukin_8-like_sf"/>
</dbReference>
<gene>
    <name evidence="5" type="ORF">CgunFtcFv8_006273</name>
</gene>